<dbReference type="AlphaFoldDB" id="A0A310SFC6"/>
<reference evidence="2 3" key="1">
    <citation type="submission" date="2015-07" db="EMBL/GenBank/DDBJ databases">
        <title>The genome of Eufriesea mexicana.</title>
        <authorList>
            <person name="Pan H."/>
            <person name="Kapheim K."/>
        </authorList>
    </citation>
    <scope>NUCLEOTIDE SEQUENCE [LARGE SCALE GENOMIC DNA]</scope>
    <source>
        <strain evidence="2">0111107269</strain>
        <tissue evidence="2">Whole body</tissue>
    </source>
</reference>
<dbReference type="Proteomes" id="UP000250275">
    <property type="component" value="Unassembled WGS sequence"/>
</dbReference>
<keyword evidence="3" id="KW-1185">Reference proteome</keyword>
<evidence type="ECO:0000313" key="2">
    <source>
        <dbReference type="EMBL" id="OAD53716.1"/>
    </source>
</evidence>
<sequence>MASSGGAGTSVLRSWGRGVLGDGTFAEGVSSEREMIRLERREDWGIYVCHGAATFVSVSAAGSAGFLPLGDIVIPKSRVVQQNRRMRTETSVDTEDDDAFFDSEDDDEDQDESK</sequence>
<organism evidence="2 3">
    <name type="scientific">Eufriesea mexicana</name>
    <dbReference type="NCBI Taxonomy" id="516756"/>
    <lineage>
        <taxon>Eukaryota</taxon>
        <taxon>Metazoa</taxon>
        <taxon>Ecdysozoa</taxon>
        <taxon>Arthropoda</taxon>
        <taxon>Hexapoda</taxon>
        <taxon>Insecta</taxon>
        <taxon>Pterygota</taxon>
        <taxon>Neoptera</taxon>
        <taxon>Endopterygota</taxon>
        <taxon>Hymenoptera</taxon>
        <taxon>Apocrita</taxon>
        <taxon>Aculeata</taxon>
        <taxon>Apoidea</taxon>
        <taxon>Anthophila</taxon>
        <taxon>Apidae</taxon>
        <taxon>Eufriesea</taxon>
    </lineage>
</organism>
<dbReference type="EMBL" id="KQ766332">
    <property type="protein sequence ID" value="OAD53716.1"/>
    <property type="molecule type" value="Genomic_DNA"/>
</dbReference>
<accession>A0A310SFC6</accession>
<evidence type="ECO:0000256" key="1">
    <source>
        <dbReference type="SAM" id="MobiDB-lite"/>
    </source>
</evidence>
<protein>
    <submittedName>
        <fullName evidence="2">Uncharacterized protein</fullName>
    </submittedName>
</protein>
<gene>
    <name evidence="2" type="ORF">WN48_09457</name>
</gene>
<evidence type="ECO:0000313" key="3">
    <source>
        <dbReference type="Proteomes" id="UP000250275"/>
    </source>
</evidence>
<name>A0A310SFC6_9HYME</name>
<proteinExistence type="predicted"/>
<feature type="region of interest" description="Disordered" evidence="1">
    <location>
        <begin position="83"/>
        <end position="114"/>
    </location>
</feature>
<feature type="compositionally biased region" description="Acidic residues" evidence="1">
    <location>
        <begin position="92"/>
        <end position="114"/>
    </location>
</feature>